<dbReference type="InterPro" id="IPR050306">
    <property type="entry name" value="PfkB_Carbo_kinase"/>
</dbReference>
<dbReference type="PANTHER" id="PTHR43085:SF1">
    <property type="entry name" value="PSEUDOURIDINE KINASE-RELATED"/>
    <property type="match status" value="1"/>
</dbReference>
<dbReference type="InterPro" id="IPR011611">
    <property type="entry name" value="PfkB_dom"/>
</dbReference>
<dbReference type="Proteomes" id="UP000199754">
    <property type="component" value="Chromosome"/>
</dbReference>
<dbReference type="STRING" id="1402135.SAMN05444149_102293"/>
<evidence type="ECO:0000313" key="7">
    <source>
        <dbReference type="EMBL" id="ASM71123.1"/>
    </source>
</evidence>
<dbReference type="Gene3D" id="3.40.1190.20">
    <property type="match status" value="1"/>
</dbReference>
<dbReference type="InterPro" id="IPR029056">
    <property type="entry name" value="Ribokinase-like"/>
</dbReference>
<evidence type="ECO:0000313" key="8">
    <source>
        <dbReference type="Proteomes" id="UP000199754"/>
    </source>
</evidence>
<keyword evidence="3" id="KW-0547">Nucleotide-binding</keyword>
<accession>A0A221JWQ6</accession>
<dbReference type="RefSeq" id="WP_157728952.1">
    <property type="nucleotide sequence ID" value="NZ_CP022415.1"/>
</dbReference>
<evidence type="ECO:0000256" key="1">
    <source>
        <dbReference type="ARBA" id="ARBA00010688"/>
    </source>
</evidence>
<dbReference type="OrthoDB" id="9795789at2"/>
<dbReference type="EMBL" id="CP022415">
    <property type="protein sequence ID" value="ASM71123.1"/>
    <property type="molecule type" value="Genomic_DNA"/>
</dbReference>
<evidence type="ECO:0000259" key="6">
    <source>
        <dbReference type="Pfam" id="PF00294"/>
    </source>
</evidence>
<evidence type="ECO:0000256" key="5">
    <source>
        <dbReference type="ARBA" id="ARBA00022840"/>
    </source>
</evidence>
<dbReference type="PANTHER" id="PTHR43085">
    <property type="entry name" value="HEXOKINASE FAMILY MEMBER"/>
    <property type="match status" value="1"/>
</dbReference>
<gene>
    <name evidence="7" type="primary">kdgK</name>
    <name evidence="7" type="ORF">SULPSESMR1_00288</name>
</gene>
<reference evidence="7 8" key="1">
    <citation type="submission" date="2017-07" db="EMBL/GenBank/DDBJ databases">
        <title>Genome Sequence of Sulfitobacter pseudonitzschiae Strain SMR1 Isolated from a culture of the Diatom Skeletonema marinoi.</title>
        <authorList>
            <person name="Topel M."/>
            <person name="Pinder M.I.M."/>
            <person name="Johansson O.N."/>
            <person name="Kourtchenko O."/>
            <person name="Godhe A."/>
            <person name="Clarke A.K."/>
        </authorList>
    </citation>
    <scope>NUCLEOTIDE SEQUENCE [LARGE SCALE GENOMIC DNA]</scope>
    <source>
        <strain evidence="7 8">SMR1</strain>
    </source>
</reference>
<keyword evidence="8" id="KW-1185">Reference proteome</keyword>
<protein>
    <submittedName>
        <fullName evidence="7">2-dehydro-3-deoxygluconokinase</fullName>
        <ecNumber evidence="7">2.7.1.45</ecNumber>
    </submittedName>
</protein>
<keyword evidence="5" id="KW-0067">ATP-binding</keyword>
<dbReference type="KEGG" id="spse:SULPSESMR1_00288"/>
<feature type="domain" description="Carbohydrate kinase PfkB" evidence="6">
    <location>
        <begin position="24"/>
        <end position="310"/>
    </location>
</feature>
<dbReference type="EC" id="2.7.1.45" evidence="7"/>
<sequence length="320" mass="33333">MPTKAVIAIGGENLIDFVQTGEEDGAPLFDTNPGGSPFNVAVGLARQGVETHYVTPISDDDLGSGLAERLIASGAIIAAPRRPEPTSRAVVMLEQGIPTYAFHRDGTAERQVTSDSLWQSIPAGVTALHCGSLALADGADADAWVEVLAEASARGMFVSFDPNVRASLIHDRAAYLARVARVMQVSNLLKLSDEDLGWLYPDMPEEDAIETLRAATTAGLVVLTRGPKDATAFAKSAKCTVPAPHVTRLVDTVGAGDTFMATVLATLAGRDALSADALDGLDKDSLRVLLMRAGQAAALNCEQSGCNPPSRSAIDAALAG</sequence>
<evidence type="ECO:0000256" key="4">
    <source>
        <dbReference type="ARBA" id="ARBA00022777"/>
    </source>
</evidence>
<comment type="similarity">
    <text evidence="1">Belongs to the carbohydrate kinase PfkB family.</text>
</comment>
<keyword evidence="4 7" id="KW-0418">Kinase</keyword>
<dbReference type="GO" id="GO:0008673">
    <property type="term" value="F:2-dehydro-3-deoxygluconokinase activity"/>
    <property type="evidence" value="ECO:0007669"/>
    <property type="project" value="UniProtKB-EC"/>
</dbReference>
<dbReference type="AlphaFoldDB" id="A0A221JWQ6"/>
<dbReference type="Pfam" id="PF00294">
    <property type="entry name" value="PfkB"/>
    <property type="match status" value="1"/>
</dbReference>
<keyword evidence="2 7" id="KW-0808">Transferase</keyword>
<evidence type="ECO:0000256" key="3">
    <source>
        <dbReference type="ARBA" id="ARBA00022741"/>
    </source>
</evidence>
<dbReference type="SUPFAM" id="SSF53613">
    <property type="entry name" value="Ribokinase-like"/>
    <property type="match status" value="1"/>
</dbReference>
<name>A0A221JWQ6_9RHOB</name>
<dbReference type="GO" id="GO:0005524">
    <property type="term" value="F:ATP binding"/>
    <property type="evidence" value="ECO:0007669"/>
    <property type="project" value="UniProtKB-KW"/>
</dbReference>
<evidence type="ECO:0000256" key="2">
    <source>
        <dbReference type="ARBA" id="ARBA00022679"/>
    </source>
</evidence>
<organism evidence="7 8">
    <name type="scientific">Pseudosulfitobacter pseudonitzschiae</name>
    <dbReference type="NCBI Taxonomy" id="1402135"/>
    <lineage>
        <taxon>Bacteria</taxon>
        <taxon>Pseudomonadati</taxon>
        <taxon>Pseudomonadota</taxon>
        <taxon>Alphaproteobacteria</taxon>
        <taxon>Rhodobacterales</taxon>
        <taxon>Roseobacteraceae</taxon>
        <taxon>Pseudosulfitobacter</taxon>
    </lineage>
</organism>
<proteinExistence type="inferred from homology"/>